<feature type="transmembrane region" description="Helical" evidence="1">
    <location>
        <begin position="44"/>
        <end position="62"/>
    </location>
</feature>
<dbReference type="RefSeq" id="WP_221007235.1">
    <property type="nucleotide sequence ID" value="NZ_CP081150.1"/>
</dbReference>
<evidence type="ECO:0000313" key="3">
    <source>
        <dbReference type="Proteomes" id="UP000825679"/>
    </source>
</evidence>
<dbReference type="Proteomes" id="UP000825679">
    <property type="component" value="Chromosome"/>
</dbReference>
<protein>
    <submittedName>
        <fullName evidence="2">Uncharacterized protein</fullName>
    </submittedName>
</protein>
<dbReference type="SUPFAM" id="SSF48452">
    <property type="entry name" value="TPR-like"/>
    <property type="match status" value="1"/>
</dbReference>
<proteinExistence type="predicted"/>
<dbReference type="Gene3D" id="1.25.40.10">
    <property type="entry name" value="Tetratricopeptide repeat domain"/>
    <property type="match status" value="1"/>
</dbReference>
<reference evidence="2 3" key="1">
    <citation type="submission" date="2021-08" db="EMBL/GenBank/DDBJ databases">
        <title>complete genome sequencing of Deefgea sp. D25.</title>
        <authorList>
            <person name="Bae J.-W."/>
            <person name="Gim D.-H."/>
        </authorList>
    </citation>
    <scope>NUCLEOTIDE SEQUENCE [LARGE SCALE GENOMIC DNA]</scope>
    <source>
        <strain evidence="2 3">D25</strain>
    </source>
</reference>
<keyword evidence="1" id="KW-0812">Transmembrane</keyword>
<organism evidence="2 3">
    <name type="scientific">Deefgea tanakiae</name>
    <dbReference type="NCBI Taxonomy" id="2865840"/>
    <lineage>
        <taxon>Bacteria</taxon>
        <taxon>Pseudomonadati</taxon>
        <taxon>Pseudomonadota</taxon>
        <taxon>Betaproteobacteria</taxon>
        <taxon>Neisseriales</taxon>
        <taxon>Chitinibacteraceae</taxon>
        <taxon>Deefgea</taxon>
    </lineage>
</organism>
<name>A0ABX8ZC39_9NEIS</name>
<keyword evidence="1" id="KW-0472">Membrane</keyword>
<feature type="transmembrane region" description="Helical" evidence="1">
    <location>
        <begin position="16"/>
        <end position="37"/>
    </location>
</feature>
<sequence length="446" mass="51348">MDKFLEVYISRWREPVFGYFVLPIMIFLIVAPIWSSIKISQSSWEHLGVAFLFSLGVIYFTFKANRLPSCKPGKLNFVVAISGKNEGNLIEDFFEEIKAQMKSSAVVKDVNFVLLNPYLSKKVIEMNPVVAREKLAAHYYIYGKLVNRKKAGNDVVVISLDGAVFHGRSLNSEDAQLFANEFRTVLPEKQQISINDSLSDLEFSAGNVVHGSKYILACASAMAGDYEFSYTLLCELKDTIRKSTSKQEIGLEYIRRVVNARIDEVLLAYSRALHGIWRETKDKETLTRAIEVLEDRKKHIGRYDYSYRIQKAIYLFSNERKIQNALREIDQARALNISCSLWRFSRAFLLAYSGRHEEALNEYLNLSKSDYEPITLFEVQEFIEWVIQEEPDKKYFYYYLGLINQLLVGDNELAAQDYIKAIEHGLPDPLIKNWKKNGLNQEAIAV</sequence>
<accession>A0ABX8ZC39</accession>
<keyword evidence="1" id="KW-1133">Transmembrane helix</keyword>
<dbReference type="EMBL" id="CP081150">
    <property type="protein sequence ID" value="QZA78713.1"/>
    <property type="molecule type" value="Genomic_DNA"/>
</dbReference>
<gene>
    <name evidence="2" type="ORF">K4H28_04695</name>
</gene>
<evidence type="ECO:0000256" key="1">
    <source>
        <dbReference type="SAM" id="Phobius"/>
    </source>
</evidence>
<dbReference type="InterPro" id="IPR011990">
    <property type="entry name" value="TPR-like_helical_dom_sf"/>
</dbReference>
<keyword evidence="3" id="KW-1185">Reference proteome</keyword>
<evidence type="ECO:0000313" key="2">
    <source>
        <dbReference type="EMBL" id="QZA78713.1"/>
    </source>
</evidence>